<gene>
    <name evidence="3" type="ORF">Baya_9151</name>
</gene>
<reference evidence="3 4" key="1">
    <citation type="journal article" date="2019" name="Genome Biol. Evol.">
        <title>Whole-Genome Sequencing of the Giant Devil Catfish, Bagarius yarrelli.</title>
        <authorList>
            <person name="Jiang W."/>
            <person name="Lv Y."/>
            <person name="Cheng L."/>
            <person name="Yang K."/>
            <person name="Chao B."/>
            <person name="Wang X."/>
            <person name="Li Y."/>
            <person name="Pan X."/>
            <person name="You X."/>
            <person name="Zhang Y."/>
            <person name="Yang J."/>
            <person name="Li J."/>
            <person name="Zhang X."/>
            <person name="Liu S."/>
            <person name="Sun C."/>
            <person name="Yang J."/>
            <person name="Shi Q."/>
        </authorList>
    </citation>
    <scope>NUCLEOTIDE SEQUENCE [LARGE SCALE GENOMIC DNA]</scope>
    <source>
        <strain evidence="3">JWS20170419001</strain>
        <tissue evidence="3">Muscle</tissue>
    </source>
</reference>
<dbReference type="PANTHER" id="PTHR15732:SF4">
    <property type="entry name" value="PROTEIN MOONRAKER"/>
    <property type="match status" value="1"/>
</dbReference>
<dbReference type="Pfam" id="PF15718">
    <property type="entry name" value="MNR"/>
    <property type="match status" value="1"/>
</dbReference>
<dbReference type="GO" id="GO:0071539">
    <property type="term" value="P:protein localization to centrosome"/>
    <property type="evidence" value="ECO:0007669"/>
    <property type="project" value="TreeGrafter"/>
</dbReference>
<accession>A0A556U6V3</accession>
<evidence type="ECO:0000313" key="4">
    <source>
        <dbReference type="Proteomes" id="UP000319801"/>
    </source>
</evidence>
<evidence type="ECO:0000256" key="1">
    <source>
        <dbReference type="SAM" id="MobiDB-lite"/>
    </source>
</evidence>
<keyword evidence="2" id="KW-1133">Transmembrane helix</keyword>
<feature type="region of interest" description="Disordered" evidence="1">
    <location>
        <begin position="145"/>
        <end position="169"/>
    </location>
</feature>
<dbReference type="Proteomes" id="UP000319801">
    <property type="component" value="Unassembled WGS sequence"/>
</dbReference>
<keyword evidence="2" id="KW-0812">Transmembrane</keyword>
<name>A0A556U6V3_BAGYA</name>
<dbReference type="GO" id="GO:0007099">
    <property type="term" value="P:centriole replication"/>
    <property type="evidence" value="ECO:0007669"/>
    <property type="project" value="InterPro"/>
</dbReference>
<dbReference type="GO" id="GO:0034451">
    <property type="term" value="C:centriolar satellite"/>
    <property type="evidence" value="ECO:0007669"/>
    <property type="project" value="TreeGrafter"/>
</dbReference>
<dbReference type="OrthoDB" id="10072648at2759"/>
<dbReference type="InterPro" id="IPR029162">
    <property type="entry name" value="InaF-motif"/>
</dbReference>
<sequence length="299" mass="33247">MRGGKKGAGGRQSSNASRRTSYPVDPWINQANSTTKIWVKVAMGIAYFLCVSIAAFILAIYYVFFWTPDASNSTNETAVSSDEEATAGAMQMVDRKHDTLLQDPMLDNMLLRMEEIEKDEEEVRRRFATISYSDPLLWDMGIQRQHTRSRPASPQPIRLTKPAKRHPTTGDIVLQTPVETGLGSESFMLDEEPPVAVTCCLPTEEAPKKGTIRLNVPSSIQKTIYQYRKEYDSYLRLVSHAAVGSFNPCDVAESLAEELIAEALADVAGEFQDVCEEYAEAIFTSEFLKPLQSSSLSVS</sequence>
<proteinExistence type="predicted"/>
<dbReference type="EMBL" id="VCAZ01000056">
    <property type="protein sequence ID" value="TSN39296.1"/>
    <property type="molecule type" value="Genomic_DNA"/>
</dbReference>
<protein>
    <submittedName>
        <fullName evidence="3">Protein moonraker</fullName>
    </submittedName>
</protein>
<feature type="compositionally biased region" description="Polar residues" evidence="1">
    <location>
        <begin position="11"/>
        <end position="20"/>
    </location>
</feature>
<keyword evidence="2" id="KW-0472">Membrane</keyword>
<dbReference type="AlphaFoldDB" id="A0A556U6V3"/>
<evidence type="ECO:0000313" key="3">
    <source>
        <dbReference type="EMBL" id="TSN39296.1"/>
    </source>
</evidence>
<dbReference type="PANTHER" id="PTHR15732">
    <property type="entry name" value="PROTEIN MOONRAKER"/>
    <property type="match status" value="1"/>
</dbReference>
<feature type="compositionally biased region" description="Gly residues" evidence="1">
    <location>
        <begin position="1"/>
        <end position="10"/>
    </location>
</feature>
<evidence type="ECO:0000256" key="2">
    <source>
        <dbReference type="SAM" id="Phobius"/>
    </source>
</evidence>
<comment type="caution">
    <text evidence="3">The sequence shown here is derived from an EMBL/GenBank/DDBJ whole genome shotgun (WGS) entry which is preliminary data.</text>
</comment>
<dbReference type="InterPro" id="IPR031447">
    <property type="entry name" value="MNR"/>
</dbReference>
<dbReference type="Pfam" id="PF15018">
    <property type="entry name" value="InaF-motif"/>
    <property type="match status" value="1"/>
</dbReference>
<keyword evidence="4" id="KW-1185">Reference proteome</keyword>
<feature type="transmembrane region" description="Helical" evidence="2">
    <location>
        <begin position="45"/>
        <end position="66"/>
    </location>
</feature>
<feature type="region of interest" description="Disordered" evidence="1">
    <location>
        <begin position="1"/>
        <end position="23"/>
    </location>
</feature>
<organism evidence="3 4">
    <name type="scientific">Bagarius yarrelli</name>
    <name type="common">Goonch</name>
    <name type="synonym">Bagrus yarrelli</name>
    <dbReference type="NCBI Taxonomy" id="175774"/>
    <lineage>
        <taxon>Eukaryota</taxon>
        <taxon>Metazoa</taxon>
        <taxon>Chordata</taxon>
        <taxon>Craniata</taxon>
        <taxon>Vertebrata</taxon>
        <taxon>Euteleostomi</taxon>
        <taxon>Actinopterygii</taxon>
        <taxon>Neopterygii</taxon>
        <taxon>Teleostei</taxon>
        <taxon>Ostariophysi</taxon>
        <taxon>Siluriformes</taxon>
        <taxon>Sisoridae</taxon>
        <taxon>Sisorinae</taxon>
        <taxon>Bagarius</taxon>
    </lineage>
</organism>